<protein>
    <submittedName>
        <fullName evidence="1">1229_t:CDS:1</fullName>
    </submittedName>
</protein>
<dbReference type="EMBL" id="CAJVPU010041468">
    <property type="protein sequence ID" value="CAG8741591.1"/>
    <property type="molecule type" value="Genomic_DNA"/>
</dbReference>
<sequence length="52" mass="6125">LAYEKCSTKRTLEDYPYLEIGKQLCHPHYCKIVEPSRNKRAHKSKKAKTADF</sequence>
<reference evidence="1" key="1">
    <citation type="submission" date="2021-06" db="EMBL/GenBank/DDBJ databases">
        <authorList>
            <person name="Kallberg Y."/>
            <person name="Tangrot J."/>
            <person name="Rosling A."/>
        </authorList>
    </citation>
    <scope>NUCLEOTIDE SEQUENCE</scope>
    <source>
        <strain evidence="1">IL203A</strain>
    </source>
</reference>
<evidence type="ECO:0000313" key="1">
    <source>
        <dbReference type="EMBL" id="CAG8741591.1"/>
    </source>
</evidence>
<feature type="non-terminal residue" evidence="1">
    <location>
        <position position="1"/>
    </location>
</feature>
<name>A0ACA9Q913_9GLOM</name>
<proteinExistence type="predicted"/>
<dbReference type="Proteomes" id="UP000789702">
    <property type="component" value="Unassembled WGS sequence"/>
</dbReference>
<gene>
    <name evidence="1" type="ORF">DHETER_LOCUS14082</name>
</gene>
<accession>A0ACA9Q913</accession>
<evidence type="ECO:0000313" key="2">
    <source>
        <dbReference type="Proteomes" id="UP000789702"/>
    </source>
</evidence>
<comment type="caution">
    <text evidence="1">The sequence shown here is derived from an EMBL/GenBank/DDBJ whole genome shotgun (WGS) entry which is preliminary data.</text>
</comment>
<organism evidence="1 2">
    <name type="scientific">Dentiscutata heterogama</name>
    <dbReference type="NCBI Taxonomy" id="1316150"/>
    <lineage>
        <taxon>Eukaryota</taxon>
        <taxon>Fungi</taxon>
        <taxon>Fungi incertae sedis</taxon>
        <taxon>Mucoromycota</taxon>
        <taxon>Glomeromycotina</taxon>
        <taxon>Glomeromycetes</taxon>
        <taxon>Diversisporales</taxon>
        <taxon>Gigasporaceae</taxon>
        <taxon>Dentiscutata</taxon>
    </lineage>
</organism>
<keyword evidence="2" id="KW-1185">Reference proteome</keyword>